<reference evidence="2" key="1">
    <citation type="journal article" date="2020" name="Stud. Mycol.">
        <title>101 Dothideomycetes genomes: a test case for predicting lifestyles and emergence of pathogens.</title>
        <authorList>
            <person name="Haridas S."/>
            <person name="Albert R."/>
            <person name="Binder M."/>
            <person name="Bloem J."/>
            <person name="Labutti K."/>
            <person name="Salamov A."/>
            <person name="Andreopoulos B."/>
            <person name="Baker S."/>
            <person name="Barry K."/>
            <person name="Bills G."/>
            <person name="Bluhm B."/>
            <person name="Cannon C."/>
            <person name="Castanera R."/>
            <person name="Culley D."/>
            <person name="Daum C."/>
            <person name="Ezra D."/>
            <person name="Gonzalez J."/>
            <person name="Henrissat B."/>
            <person name="Kuo A."/>
            <person name="Liang C."/>
            <person name="Lipzen A."/>
            <person name="Lutzoni F."/>
            <person name="Magnuson J."/>
            <person name="Mondo S."/>
            <person name="Nolan M."/>
            <person name="Ohm R."/>
            <person name="Pangilinan J."/>
            <person name="Park H.-J."/>
            <person name="Ramirez L."/>
            <person name="Alfaro M."/>
            <person name="Sun H."/>
            <person name="Tritt A."/>
            <person name="Yoshinaga Y."/>
            <person name="Zwiers L.-H."/>
            <person name="Turgeon B."/>
            <person name="Goodwin S."/>
            <person name="Spatafora J."/>
            <person name="Crous P."/>
            <person name="Grigoriev I."/>
        </authorList>
    </citation>
    <scope>NUCLEOTIDE SEQUENCE</scope>
    <source>
        <strain evidence="2">CBS 175.79</strain>
    </source>
</reference>
<dbReference type="EMBL" id="ML978067">
    <property type="protein sequence ID" value="KAF2018703.1"/>
    <property type="molecule type" value="Genomic_DNA"/>
</dbReference>
<dbReference type="Proteomes" id="UP000799778">
    <property type="component" value="Unassembled WGS sequence"/>
</dbReference>
<feature type="compositionally biased region" description="Basic and acidic residues" evidence="1">
    <location>
        <begin position="1"/>
        <end position="14"/>
    </location>
</feature>
<keyword evidence="3" id="KW-1185">Reference proteome</keyword>
<evidence type="ECO:0000313" key="2">
    <source>
        <dbReference type="EMBL" id="KAF2018703.1"/>
    </source>
</evidence>
<name>A0A6A5Y0I4_9PLEO</name>
<organism evidence="2 3">
    <name type="scientific">Aaosphaeria arxii CBS 175.79</name>
    <dbReference type="NCBI Taxonomy" id="1450172"/>
    <lineage>
        <taxon>Eukaryota</taxon>
        <taxon>Fungi</taxon>
        <taxon>Dikarya</taxon>
        <taxon>Ascomycota</taxon>
        <taxon>Pezizomycotina</taxon>
        <taxon>Dothideomycetes</taxon>
        <taxon>Pleosporomycetidae</taxon>
        <taxon>Pleosporales</taxon>
        <taxon>Pleosporales incertae sedis</taxon>
        <taxon>Aaosphaeria</taxon>
    </lineage>
</organism>
<sequence>MVVVRERDKREEAAQGKGKRKRQEELGKKRFKGSNQSISSKLFGRIDDYWGEVIGSKETTTTTTIIHDMLDAGCWMLAAGWHCWGWFYGGLDWHNWLEGTEYFRETNAKHALDRAASRFNMHHVMRQRNLEHSAQLSCNYCTWVHAYEGNRR</sequence>
<evidence type="ECO:0000256" key="1">
    <source>
        <dbReference type="SAM" id="MobiDB-lite"/>
    </source>
</evidence>
<gene>
    <name evidence="2" type="ORF">BU24DRAFT_405462</name>
</gene>
<protein>
    <submittedName>
        <fullName evidence="2">Uncharacterized protein</fullName>
    </submittedName>
</protein>
<dbReference type="AlphaFoldDB" id="A0A6A5Y0I4"/>
<evidence type="ECO:0000313" key="3">
    <source>
        <dbReference type="Proteomes" id="UP000799778"/>
    </source>
</evidence>
<dbReference type="GeneID" id="54283098"/>
<accession>A0A6A5Y0I4</accession>
<proteinExistence type="predicted"/>
<dbReference type="RefSeq" id="XP_033387042.1">
    <property type="nucleotide sequence ID" value="XM_033525701.1"/>
</dbReference>
<feature type="region of interest" description="Disordered" evidence="1">
    <location>
        <begin position="1"/>
        <end position="32"/>
    </location>
</feature>